<dbReference type="Pfam" id="PF21108">
    <property type="entry name" value="MDN1_4th"/>
    <property type="match status" value="1"/>
</dbReference>
<feature type="compositionally biased region" description="Basic and acidic residues" evidence="11">
    <location>
        <begin position="4287"/>
        <end position="4301"/>
    </location>
</feature>
<dbReference type="Pfam" id="PF17867">
    <property type="entry name" value="AAA_lid_7"/>
    <property type="match status" value="3"/>
</dbReference>
<feature type="compositionally biased region" description="Polar residues" evidence="11">
    <location>
        <begin position="4354"/>
        <end position="4365"/>
    </location>
</feature>
<keyword evidence="9 10" id="KW-0539">Nucleus</keyword>
<dbReference type="InterPro" id="IPR040848">
    <property type="entry name" value="AAA_lid_7"/>
</dbReference>
<evidence type="ECO:0000256" key="8">
    <source>
        <dbReference type="ARBA" id="ARBA00023186"/>
    </source>
</evidence>
<reference evidence="13" key="1">
    <citation type="submission" date="2023-08" db="EMBL/GenBank/DDBJ databases">
        <title>Black Yeasts Isolated from many extreme environments.</title>
        <authorList>
            <person name="Coleine C."/>
            <person name="Stajich J.E."/>
            <person name="Selbmann L."/>
        </authorList>
    </citation>
    <scope>NUCLEOTIDE SEQUENCE</scope>
    <source>
        <strain evidence="13">CCFEE 5401</strain>
    </source>
</reference>
<keyword evidence="7 10" id="KW-0067">ATP-binding</keyword>
<keyword evidence="8 10" id="KW-0143">Chaperone</keyword>
<evidence type="ECO:0000256" key="2">
    <source>
        <dbReference type="ARBA" id="ARBA00004642"/>
    </source>
</evidence>
<dbReference type="Pfam" id="PF17865">
    <property type="entry name" value="AAA_lid_5"/>
    <property type="match status" value="1"/>
</dbReference>
<feature type="compositionally biased region" description="Polar residues" evidence="11">
    <location>
        <begin position="4383"/>
        <end position="4393"/>
    </location>
</feature>
<dbReference type="CDD" id="cd00009">
    <property type="entry name" value="AAA"/>
    <property type="match status" value="1"/>
</dbReference>
<dbReference type="InterPro" id="IPR041190">
    <property type="entry name" value="Midasin_AAA_lid_5"/>
</dbReference>
<evidence type="ECO:0000256" key="1">
    <source>
        <dbReference type="ARBA" id="ARBA00004604"/>
    </source>
</evidence>
<dbReference type="Proteomes" id="UP001310890">
    <property type="component" value="Unassembled WGS sequence"/>
</dbReference>
<comment type="similarity">
    <text evidence="3 10">Belongs to the midasin family.</text>
</comment>
<dbReference type="PIRSF" id="PIRSF010340">
    <property type="entry name" value="Midasin"/>
    <property type="match status" value="1"/>
</dbReference>
<dbReference type="PROSITE" id="PS50234">
    <property type="entry name" value="VWFA"/>
    <property type="match status" value="1"/>
</dbReference>
<evidence type="ECO:0000256" key="10">
    <source>
        <dbReference type="PIRNR" id="PIRNR010340"/>
    </source>
</evidence>
<dbReference type="GO" id="GO:0000055">
    <property type="term" value="P:ribosomal large subunit export from nucleus"/>
    <property type="evidence" value="ECO:0007669"/>
    <property type="project" value="TreeGrafter"/>
</dbReference>
<dbReference type="InterPro" id="IPR011704">
    <property type="entry name" value="ATPase_dyneun-rel_AAA"/>
</dbReference>
<evidence type="ECO:0000256" key="7">
    <source>
        <dbReference type="ARBA" id="ARBA00022840"/>
    </source>
</evidence>
<feature type="compositionally biased region" description="Acidic residues" evidence="11">
    <location>
        <begin position="4081"/>
        <end position="4101"/>
    </location>
</feature>
<feature type="compositionally biased region" description="Basic and acidic residues" evidence="11">
    <location>
        <begin position="4326"/>
        <end position="4338"/>
    </location>
</feature>
<evidence type="ECO:0000313" key="13">
    <source>
        <dbReference type="EMBL" id="KAK5118353.1"/>
    </source>
</evidence>
<dbReference type="Gene3D" id="3.40.50.410">
    <property type="entry name" value="von Willebrand factor, type A domain"/>
    <property type="match status" value="1"/>
</dbReference>
<gene>
    <name evidence="13" type="ORF">LTR62_002866</name>
</gene>
<protein>
    <recommendedName>
        <fullName evidence="4 10">Midasin</fullName>
    </recommendedName>
</protein>
<dbReference type="Gene3D" id="3.40.50.300">
    <property type="entry name" value="P-loop containing nucleotide triphosphate hydrolases"/>
    <property type="match status" value="6"/>
</dbReference>
<feature type="compositionally biased region" description="Acidic residues" evidence="11">
    <location>
        <begin position="4302"/>
        <end position="4317"/>
    </location>
</feature>
<dbReference type="FunFam" id="3.40.50.300:FF:000142">
    <property type="entry name" value="Midasin"/>
    <property type="match status" value="1"/>
</dbReference>
<name>A0AAN7TXS3_9PEZI</name>
<feature type="compositionally biased region" description="Acidic residues" evidence="11">
    <location>
        <begin position="4195"/>
        <end position="4209"/>
    </location>
</feature>
<evidence type="ECO:0000256" key="3">
    <source>
        <dbReference type="ARBA" id="ARBA00007188"/>
    </source>
</evidence>
<comment type="function">
    <text evidence="10">Nuclear chaperone required for maturation and nuclear export of pre-60S ribosome subunits.</text>
</comment>
<accession>A0AAN7TXS3</accession>
<feature type="domain" description="VWFA" evidence="12">
    <location>
        <begin position="4658"/>
        <end position="4865"/>
    </location>
</feature>
<dbReference type="GO" id="GO:0005654">
    <property type="term" value="C:nucleoplasm"/>
    <property type="evidence" value="ECO:0007669"/>
    <property type="project" value="UniProtKB-SubCell"/>
</dbReference>
<keyword evidence="5" id="KW-0597">Phosphoprotein</keyword>
<feature type="region of interest" description="Disordered" evidence="11">
    <location>
        <begin position="4028"/>
        <end position="4510"/>
    </location>
</feature>
<feature type="compositionally biased region" description="Basic and acidic residues" evidence="11">
    <location>
        <begin position="4405"/>
        <end position="4440"/>
    </location>
</feature>
<dbReference type="EMBL" id="JAVRRL010000002">
    <property type="protein sequence ID" value="KAK5118353.1"/>
    <property type="molecule type" value="Genomic_DNA"/>
</dbReference>
<evidence type="ECO:0000256" key="6">
    <source>
        <dbReference type="ARBA" id="ARBA00022741"/>
    </source>
</evidence>
<feature type="compositionally biased region" description="Basic and acidic residues" evidence="11">
    <location>
        <begin position="4138"/>
        <end position="4158"/>
    </location>
</feature>
<dbReference type="GO" id="GO:0000027">
    <property type="term" value="P:ribosomal large subunit assembly"/>
    <property type="evidence" value="ECO:0007669"/>
    <property type="project" value="InterPro"/>
</dbReference>
<dbReference type="SMART" id="SM00382">
    <property type="entry name" value="AAA"/>
    <property type="match status" value="6"/>
</dbReference>
<dbReference type="SUPFAM" id="SSF53300">
    <property type="entry name" value="vWA-like"/>
    <property type="match status" value="1"/>
</dbReference>
<proteinExistence type="inferred from homology"/>
<keyword evidence="6 10" id="KW-0547">Nucleotide-binding</keyword>
<dbReference type="PANTHER" id="PTHR48103">
    <property type="entry name" value="MIDASIN-RELATED"/>
    <property type="match status" value="1"/>
</dbReference>
<feature type="compositionally biased region" description="Basic and acidic residues" evidence="11">
    <location>
        <begin position="4030"/>
        <end position="4039"/>
    </location>
</feature>
<dbReference type="GO" id="GO:0005730">
    <property type="term" value="C:nucleolus"/>
    <property type="evidence" value="ECO:0007669"/>
    <property type="project" value="UniProtKB-SubCell"/>
</dbReference>
<feature type="compositionally biased region" description="Acidic residues" evidence="11">
    <location>
        <begin position="4235"/>
        <end position="4275"/>
    </location>
</feature>
<comment type="caution">
    <text evidence="13">The sequence shown here is derived from an EMBL/GenBank/DDBJ whole genome shotgun (WGS) entry which is preliminary data.</text>
</comment>
<dbReference type="InterPro" id="IPR027417">
    <property type="entry name" value="P-loop_NTPase"/>
</dbReference>
<feature type="compositionally biased region" description="Acidic residues" evidence="11">
    <location>
        <begin position="4218"/>
        <end position="4227"/>
    </location>
</feature>
<dbReference type="PANTHER" id="PTHR48103:SF2">
    <property type="entry name" value="MIDASIN"/>
    <property type="match status" value="1"/>
</dbReference>
<dbReference type="Pfam" id="PF07728">
    <property type="entry name" value="AAA_5"/>
    <property type="match status" value="9"/>
</dbReference>
<dbReference type="GO" id="GO:0030687">
    <property type="term" value="C:preribosome, large subunit precursor"/>
    <property type="evidence" value="ECO:0007669"/>
    <property type="project" value="TreeGrafter"/>
</dbReference>
<evidence type="ECO:0000259" key="12">
    <source>
        <dbReference type="PROSITE" id="PS50234"/>
    </source>
</evidence>
<dbReference type="InterPro" id="IPR048617">
    <property type="entry name" value="MDN1_AAA_lid_4"/>
</dbReference>
<evidence type="ECO:0000313" key="14">
    <source>
        <dbReference type="Proteomes" id="UP001310890"/>
    </source>
</evidence>
<dbReference type="SUPFAM" id="SSF52540">
    <property type="entry name" value="P-loop containing nucleoside triphosphate hydrolases"/>
    <property type="match status" value="6"/>
</dbReference>
<feature type="compositionally biased region" description="Acidic residues" evidence="11">
    <location>
        <begin position="4107"/>
        <end position="4129"/>
    </location>
</feature>
<feature type="compositionally biased region" description="Basic and acidic residues" evidence="11">
    <location>
        <begin position="4172"/>
        <end position="4183"/>
    </location>
</feature>
<evidence type="ECO:0000256" key="11">
    <source>
        <dbReference type="SAM" id="MobiDB-lite"/>
    </source>
</evidence>
<dbReference type="InterPro" id="IPR003593">
    <property type="entry name" value="AAA+_ATPase"/>
</dbReference>
<dbReference type="FunFam" id="3.40.50.300:FF:001368">
    <property type="entry name" value="Midasin"/>
    <property type="match status" value="1"/>
</dbReference>
<comment type="subcellular location">
    <subcellularLocation>
        <location evidence="1">Nucleus</location>
        <location evidence="1">Nucleolus</location>
    </subcellularLocation>
    <subcellularLocation>
        <location evidence="2">Nucleus</location>
        <location evidence="2">Nucleoplasm</location>
    </subcellularLocation>
</comment>
<dbReference type="InterPro" id="IPR002035">
    <property type="entry name" value="VWF_A"/>
</dbReference>
<dbReference type="FunFam" id="3.40.50.300:FF:000712">
    <property type="entry name" value="Midasin"/>
    <property type="match status" value="1"/>
</dbReference>
<sequence>MECYWDEALLERVAELPSELLQIIQNGTNEQYLEALMQASLDPRYTTLLLAHCEDIFAHICASIRSHSSLATSIATLGRIIPWAPFLAPFAIELLRTERYDFQSSRDSDEDLRYLLGLFRFLNHDPATFRPLVDYAQVQDLISCSSRPIIYLAIRILQICLNGADHWFEMTLKAHLGEDTPDGGLHGEWDGKTIDYRFLTLWEEQQDARTQALLDAVKLRTARHTNSSRSLPSSSFATNTVLVGNVLLPSERTTGHGKASALVMTITTSLNLNRITVALKSPQPLLISGLAGSGKTTLLRDVALKLGKADNMVTLHLNEQSDAKLLIGVYTTGDTPGSFLWRAGVLTTAVQEGRWVLIEDLDRAPTEIIGTLLPLIERGELLIPSRKQIIKAAPGFRIIATVRTTVNHRGIETQPLVHMLGARHWQHVVLEMPSFDEQAQMILQLYPSLSQLVPQMMATYQRLRSTRERADLIGRSKIGVLRAITLHDLLKWCSRVSTLLRRRTSFTSADLDAIYLEAVDCLVGALPDGQTHTTLIAAIAEELHVDPQRRDFLLTDRDVRHEVEKTRIILGRYSLPRMPSQRTPSNSTFSTNPHTRRMLERVAAAVINREPLLLVGETGVGKTTAVQHLASHLGKKLEPFNLSQQSEAGDLLGGFKPVTVRSLIVPMKDEFDDLFHTGFSISKNQQFLDLLAKQMSRSNWRAICKLWQQALKMVDQQRGVLPSSRESGAPSKRRKTDSTKVIDFARWDVFASNVHDLDRRLLAGDDTFAFSFVEGNIVKAVRNGDWVLLDEINLASPDTLESIVDLLDPTSPSLLLTEAGDIKRIQAHPDFRVFAAMNPATDVGKKDLPPGIRSRFTELYIESPDKDIKSLQSIVRSYLRSEAAADGAVSLDVSTVYQKILALGQQNKLVDGAGQKPHLSLRTLTRTLSYAKHIAPSCSLRRALYEGFQMSFLTFLDAESARSVQPLLEQHLFGKRVNIRAELQKSLRQPSDGHQYIQPYPGSKHWARTGKLALQEEPEYILTPFIRSNLENLVRASSTRQSPILIQGPTSSGKTSMIEYLAKRTGHEFVRINNHEHTDLQEYLGTYISGTDGRLHFQEGVLVKALRAGHWIVLDELNLAPTDVLEALNRLLDDNRELLVPETQETIRPHPDFMLFATQNPAGLYGGRKTLSRAFRNRFLELHFDDIPVDELQDILHRRTQLPESWCRRIVSVYREMSILRQENRLFEQKSFVTLRDLFRWALRQNDTIEQLAANGFMLLAERVRKPEEREALKAVIEKVMSANGPRVRVLEADLYALEGPVIRSHSAEAESHGVVWTKAMRRLYVLVSSAIANNEPVLLVGETGCGKTTICQMLAEASRQQLHMVNAHQNTETGDLIGSQRPVRNRSGVESALRDELLSSPILRDNATDTTSPTDELLAAYDAALSALSAMEKEAFVLVESSATINRLRTRQKALFEWVDGSLVQAMKEGSLFLLDEISLADDSVLERINSVLEPSRSILLAEKGSLDSSVTATVGFQFFATMNPGGDYGKRELSPALRNRFTEVWVPSLSDSEDILQIVTAKLVLTATAHSAAMVAFAQWFKQRYNTSANLSISVRDILAWVEFVNIHASADSVAAIVHGAAMVYIDTLGANPAGLMTSTTIDLDDERTVCLIELGRLLAIDAAAIYAIPAQVSQDDEMLTIGSFRITKRGSDHTNQYAFTFDAQTTRTNAMRVLRAMQLSKPIMLEGSPGVGKTALVTAVAAAAGVPLTRINLSEQTDLLDLFGSDAPVEGAATGTFMWRDAPFLRAMKTGDWVLLDEMNLASQSVLEGLNACLDHRGEVFVPELGQTFTKHPSFRLFAAQNPHHQGGGRKGLPASFVNRFTVVYADAFRSDDLLLICRKSFPQVEEHLLKQVVRFVDSLYRETALRRTFGTSGAPWEFNLRDTLRWLDLLTSNKGLSRAGSTTDCLRVIFQQRFRSATDRLAIDTLARSIFGERPPPSDLFSSVSTSHLQLGLALLPRGLIQCGPATAVPRINLHATDLRVLESAMLCVQQAWPIILTGPSGSGKTAFIHGIARTVGASIVTLAMNAETDAADLIGGYEQCDPLRQGIQALSELELVLSKHILCDFQEGRRDPEAISLLARIQADPYDILAHQFGFPSTVRSVLGNYNVTRLMAALDAASSPVSKANFEWTDGLLIEALEQGKWLILDNANLCSSSVLDRLNALLEPNGVLTVNEHALPDGTPRTITTHPSFRIFLTVDPRFGELSRAMRNRAVELYILPSAPASSDSAYLQPLQPESSVARFRNLKCLGSLNDAENSRELARIVVDHTSPRDQYLLSRLQRQLQIGLYTPVDLDASIAASSQEGVAALTDYYRSTLSRIEASADLACVQVSLFVPLVSIAVADGKALSQTLHPLNNQPLIQQDAHTLLQASTLAFKHDLGVEMSSLIARMSTLKSSQSLVRQLERAERATIQKHNATGEGLLSVGQSFLNLISEFLQKWNIARACDLGLAKSTLVLISAYWHFLWTSVGRGEEVAPLLRPWLSGLREALSKVKNNNGYILHDLTVQLSRKLDNIDVVDNGIAGSAMLTIWKAFKPRMPPTIERLNTRLGFEKIVADFDIASRQFGGSIADLARMRLAFLRALQAIQYEDVPTSGLTATLRDLLPGIEDVADDEGTRIRTPHFTSTFRSISKTFRLLASTQVQVTPESLSEVDLLALRDTATSSMAGLEQVNPRAPAGELHLLREVMSDLDISSSSSNSIPVSVMRRARATSEIQLQDLPLLEQEMRVLGQVLGTNAHVLVCDWAKALDDNLRSLTRALLTALAAQQGSLQAFSSSLLTQLEGEQSRSSVSVSVPDLQHHDIDTSLQNALTRAVEHLLNSHGLHGNHATSAARAWKDFGMASLVLYMSPTAFDPLLQPLIERDVHTFARNTVTRQITALDNFRRCLAGEDGVLRSRMLNEEMNALGPEPYVEKICRPLVSEVFQLHRELDGVMRAVAPLLQEESSDAVVWDNIGRLQPRLTTHFRAYSDITGPVVGFIDCLNVSRYLNMHAASETSATTTRSLTRIALLCDVTIADWISGGAFLDMLCQTLSQQDTLFALSSLACRCTIINIGHATEDLSQAVHRQFYRFYDQWRIQLSDEQKRSAAKSSLYRYQGELLDEDAAVVEELEDLFPSSSGEAQVAHSAKSAAQSIAPEIARLHAAIFRPTKPLEIDTILDLLCKLADLHAARDDDSGSTSHIPAMFAALHALGSELSQNSTKSISYNMYTDTNLAEVKKVAVVLTRVQKRFTELHRAWPEHATPIEVVRLCIQIYERPYSESLTKFLPMLEKLHATVDQWQQIASSEYAVEDCLEELISLIVSWRQLELSSWAGLLDREDQACRKNAVTWWFVAYESIIASAEADREDPKKMQAHAETLLHTLEAFMTSCGIGEFAPRLEMLQNFEAHISLLARFHGAWEIVRNALRNFNTYFSRFEQSIGKRLSTGRAKLEKDLRDIIKLASWKDRNVNTLRQSASSSHKKLLRHVRKYRILLAQPVGTLSADQMSAVNALVEDAAVLFPSAKTMGESQPVDNLLWAKRPPRFRNVDATRALMVSKTATLANQDVSTKLAAYRVDIKEEISSLQKETPPILTPETKDVVQDLKRRKRRLLADVIRGVQSMGFAKNIGDDTLARQASRPMIFASIPAFDGGKQLAPVNDAERTLHGLLSMLPDVRESARKHSEDLTSAESQRCMGLLESMLHTVLKRRAHLHRHVLLSNQLQDVMRQYNALTASESPTIVNTPELVGISSAEVRVASIMLRSCCKLLDIQAQMARAEALSITEPLREQADMLDGLNAEIIKHNCLPRGIRSAAQLGFDQRYAAAISQVRTTVESCTEARPQTAPLLEQLRRWMDAPLESVVCANEFDEMGLEVHLSSLLSIGDATLAAIEAAESVRQPGQDINDDKAWLVRYQVARADVAKSFAMSTVMTKLAENLGQLPHLSTGALQAAVAACRVMQPIFEIYTVTGSRVVDVEAREYCEIVKLAHQLAISFQQLAQRGFCTPSEKAASKDEKPGDLEAGTGLGDGDGAEDISKNIEDDEDLSELAQEPQANGKKEDVEDEQDAVDMADQEMEGDLQEQPEQSENGEDGAEEPDDAHEGIEEETGSVDDNGPTAMDEKMWDEGPTDDRAEKETEAAKGSSTEDDTAGAEDTKDNQSKSDDKEEDQGAGADAPPDEDERVQQDDMEQLDPHVGEEQNLELPDDLMVDGKDAEDVLSDSDGMNEDVGDDSNLQEDVNQDNDDQENAMELDETEDQANGTQEDAEDDKTAKDTEDDKTAKDTEDDETGQEAGDEASMDDNALSDVLMREEKDAMRADEDVVGETGDGGDAEPSDAQSNDVANPSQADAAGEGVEQREEDDSAASGQQRSSKMQDSGAGADDLQQDESRLPYKKVGDVLEEWYKQHHQIEDAQQEDSREEQASNDVDMANASFEHLPNEDATADTQALGAASVEQSTALEEDAGLPVNEEKLDSAPFDERSESNEEVKMENNSATIDPADALQRDERSKAFVGEPQKNLMDMDVDMPDDLEMREEDNVADMHQQLSDTHLDCEGLVDALSLDEARELWAEHEANTRNLALVLTEHLRLVLQPTQATKMRGDFRTGKRLNIKRIIPYIASSYKRDKIWMRRSVPSKRSYQIMLAIDDSKSMAESDSRQLAFETVALVAKAMSMLEVGELSIISFGENVRVAHDFSTPFTTEAGAQVYRQFTFSQTRTNVRRLLAESIELFRNARLKASGSSSELWQLQLIISDGVCEDHPSVRQLVRQAHDERIMVVFIVVDAAAQKAEAAGGPKQSILDLQTAEFVKDQAGEMQLNMVKYLETFPFSYYLIVRDVQELPGVLAGALRQWFAEVTEVA</sequence>
<evidence type="ECO:0000256" key="4">
    <source>
        <dbReference type="ARBA" id="ARBA00017143"/>
    </source>
</evidence>
<organism evidence="13 14">
    <name type="scientific">Meristemomyces frigidus</name>
    <dbReference type="NCBI Taxonomy" id="1508187"/>
    <lineage>
        <taxon>Eukaryota</taxon>
        <taxon>Fungi</taxon>
        <taxon>Dikarya</taxon>
        <taxon>Ascomycota</taxon>
        <taxon>Pezizomycotina</taxon>
        <taxon>Dothideomycetes</taxon>
        <taxon>Dothideomycetidae</taxon>
        <taxon>Mycosphaerellales</taxon>
        <taxon>Teratosphaeriaceae</taxon>
        <taxon>Meristemomyces</taxon>
    </lineage>
</organism>
<dbReference type="InterPro" id="IPR012099">
    <property type="entry name" value="Midasin"/>
</dbReference>
<dbReference type="GO" id="GO:0016887">
    <property type="term" value="F:ATP hydrolysis activity"/>
    <property type="evidence" value="ECO:0007669"/>
    <property type="project" value="InterPro"/>
</dbReference>
<dbReference type="InterPro" id="IPR036465">
    <property type="entry name" value="vWFA_dom_sf"/>
</dbReference>
<evidence type="ECO:0000256" key="9">
    <source>
        <dbReference type="ARBA" id="ARBA00023242"/>
    </source>
</evidence>
<dbReference type="GO" id="GO:0005524">
    <property type="term" value="F:ATP binding"/>
    <property type="evidence" value="ECO:0007669"/>
    <property type="project" value="UniProtKB-KW"/>
</dbReference>
<feature type="compositionally biased region" description="Basic and acidic residues" evidence="11">
    <location>
        <begin position="4487"/>
        <end position="4508"/>
    </location>
</feature>
<evidence type="ECO:0000256" key="5">
    <source>
        <dbReference type="ARBA" id="ARBA00022553"/>
    </source>
</evidence>
<dbReference type="FunFam" id="3.40.50.300:FF:000582">
    <property type="entry name" value="Midasin"/>
    <property type="match status" value="1"/>
</dbReference>